<dbReference type="EC" id="2.8.1.1" evidence="2"/>
<protein>
    <submittedName>
        <fullName evidence="2">Rhodanese family protein</fullName>
        <ecNumber evidence="2">2.8.1.1</ecNumber>
    </submittedName>
</protein>
<name>A0A376H5K8_ENTGA</name>
<dbReference type="Pfam" id="PF00581">
    <property type="entry name" value="Rhodanese"/>
    <property type="match status" value="1"/>
</dbReference>
<dbReference type="AlphaFoldDB" id="A0A376H5K8"/>
<evidence type="ECO:0000313" key="2">
    <source>
        <dbReference type="EMBL" id="STD84910.1"/>
    </source>
</evidence>
<dbReference type="GO" id="GO:0004792">
    <property type="term" value="F:thiosulfate-cyanide sulfurtransferase activity"/>
    <property type="evidence" value="ECO:0007669"/>
    <property type="project" value="UniProtKB-EC"/>
</dbReference>
<dbReference type="PANTHER" id="PTHR45431">
    <property type="entry name" value="RHODANESE-LIKE DOMAIN-CONTAINING PROTEIN 15, CHLOROPLASTIC"/>
    <property type="match status" value="1"/>
</dbReference>
<dbReference type="CDD" id="cd00158">
    <property type="entry name" value="RHOD"/>
    <property type="match status" value="1"/>
</dbReference>
<reference evidence="2 3" key="1">
    <citation type="submission" date="2018-06" db="EMBL/GenBank/DDBJ databases">
        <authorList>
            <consortium name="Pathogen Informatics"/>
            <person name="Doyle S."/>
        </authorList>
    </citation>
    <scope>NUCLEOTIDE SEQUENCE [LARGE SCALE GENOMIC DNA]</scope>
    <source>
        <strain evidence="2 3">NCTC12360</strain>
    </source>
</reference>
<keyword evidence="3" id="KW-1185">Reference proteome</keyword>
<dbReference type="Proteomes" id="UP000254807">
    <property type="component" value="Unassembled WGS sequence"/>
</dbReference>
<dbReference type="InterPro" id="IPR052367">
    <property type="entry name" value="Thiosulfate_ST/Rhodanese-like"/>
</dbReference>
<feature type="domain" description="Rhodanese" evidence="1">
    <location>
        <begin position="20"/>
        <end position="101"/>
    </location>
</feature>
<dbReference type="SUPFAM" id="SSF52821">
    <property type="entry name" value="Rhodanese/Cell cycle control phosphatase"/>
    <property type="match status" value="1"/>
</dbReference>
<dbReference type="PANTHER" id="PTHR45431:SF3">
    <property type="entry name" value="RHODANESE-LIKE DOMAIN-CONTAINING PROTEIN 15, CHLOROPLASTIC"/>
    <property type="match status" value="1"/>
</dbReference>
<accession>A0A376H5K8</accession>
<dbReference type="InterPro" id="IPR036873">
    <property type="entry name" value="Rhodanese-like_dom_sf"/>
</dbReference>
<proteinExistence type="predicted"/>
<dbReference type="OrthoDB" id="9800872at2"/>
<sequence>MFSLFRSVPSISTGELFAALTAKTKVIDVRTPSEYRGGHIRNATNVPLNKIAHYSGKKEPLYVICQSGVRSKQAAKLLIKMGYDATTIRGGMNQWQGPIQGGK</sequence>
<dbReference type="SMART" id="SM00450">
    <property type="entry name" value="RHOD"/>
    <property type="match status" value="1"/>
</dbReference>
<dbReference type="EMBL" id="UFYW01000001">
    <property type="protein sequence ID" value="STD84910.1"/>
    <property type="molecule type" value="Genomic_DNA"/>
</dbReference>
<organism evidence="2 3">
    <name type="scientific">Enterococcus gallinarum</name>
    <dbReference type="NCBI Taxonomy" id="1353"/>
    <lineage>
        <taxon>Bacteria</taxon>
        <taxon>Bacillati</taxon>
        <taxon>Bacillota</taxon>
        <taxon>Bacilli</taxon>
        <taxon>Lactobacillales</taxon>
        <taxon>Enterococcaceae</taxon>
        <taxon>Enterococcus</taxon>
    </lineage>
</organism>
<keyword evidence="2" id="KW-0808">Transferase</keyword>
<dbReference type="RefSeq" id="WP_060814442.1">
    <property type="nucleotide sequence ID" value="NZ_JBHULA010000053.1"/>
</dbReference>
<dbReference type="PROSITE" id="PS50206">
    <property type="entry name" value="RHODANESE_3"/>
    <property type="match status" value="1"/>
</dbReference>
<dbReference type="Gene3D" id="3.40.250.10">
    <property type="entry name" value="Rhodanese-like domain"/>
    <property type="match status" value="1"/>
</dbReference>
<gene>
    <name evidence="2" type="primary">pspE</name>
    <name evidence="2" type="ORF">NCTC12360_03457</name>
</gene>
<dbReference type="InterPro" id="IPR001763">
    <property type="entry name" value="Rhodanese-like_dom"/>
</dbReference>
<evidence type="ECO:0000259" key="1">
    <source>
        <dbReference type="PROSITE" id="PS50206"/>
    </source>
</evidence>
<evidence type="ECO:0000313" key="3">
    <source>
        <dbReference type="Proteomes" id="UP000254807"/>
    </source>
</evidence>